<protein>
    <submittedName>
        <fullName evidence="3">Uncharacterized protein LOC115626122</fullName>
    </submittedName>
</protein>
<reference evidence="3" key="1">
    <citation type="submission" date="2025-08" db="UniProtKB">
        <authorList>
            <consortium name="RefSeq"/>
        </authorList>
    </citation>
    <scope>IDENTIFICATION</scope>
    <source>
        <strain evidence="3">11010-0011.00</strain>
        <tissue evidence="3">Whole body</tissue>
    </source>
</reference>
<name>A0A6J2TKU9_DROLE</name>
<dbReference type="OrthoDB" id="7847522at2759"/>
<keyword evidence="2" id="KW-1185">Reference proteome</keyword>
<dbReference type="Proteomes" id="UP000504634">
    <property type="component" value="Unplaced"/>
</dbReference>
<evidence type="ECO:0000313" key="2">
    <source>
        <dbReference type="Proteomes" id="UP000504634"/>
    </source>
</evidence>
<evidence type="ECO:0000313" key="3">
    <source>
        <dbReference type="RefSeq" id="XP_030377236.1"/>
    </source>
</evidence>
<dbReference type="GeneID" id="115626122"/>
<evidence type="ECO:0000256" key="1">
    <source>
        <dbReference type="SAM" id="MobiDB-lite"/>
    </source>
</evidence>
<feature type="region of interest" description="Disordered" evidence="1">
    <location>
        <begin position="63"/>
        <end position="117"/>
    </location>
</feature>
<dbReference type="AlphaFoldDB" id="A0A6J2TKU9"/>
<accession>A0A6J2TKU9</accession>
<proteinExistence type="predicted"/>
<organism evidence="2 3">
    <name type="scientific">Drosophila lebanonensis</name>
    <name type="common">Fruit fly</name>
    <name type="synonym">Scaptodrosophila lebanonensis</name>
    <dbReference type="NCBI Taxonomy" id="7225"/>
    <lineage>
        <taxon>Eukaryota</taxon>
        <taxon>Metazoa</taxon>
        <taxon>Ecdysozoa</taxon>
        <taxon>Arthropoda</taxon>
        <taxon>Hexapoda</taxon>
        <taxon>Insecta</taxon>
        <taxon>Pterygota</taxon>
        <taxon>Neoptera</taxon>
        <taxon>Endopterygota</taxon>
        <taxon>Diptera</taxon>
        <taxon>Brachycera</taxon>
        <taxon>Muscomorpha</taxon>
        <taxon>Ephydroidea</taxon>
        <taxon>Drosophilidae</taxon>
        <taxon>Scaptodrosophila</taxon>
    </lineage>
</organism>
<sequence>MDYGNYGQFSIFGMQNPEAFYPEVGGTAHSYNQNPLSSAMTNPMDSQMPEEAYAMTPNQAQLNMPEGHTPYNSRQQVAPSASSYRCMVRQQKRAREMRARNGLYSPTDGPGSMSGGDGYPCCAGPSVNGSSMNSQPSNMFW</sequence>
<dbReference type="RefSeq" id="XP_030377236.1">
    <property type="nucleotide sequence ID" value="XM_030521376.1"/>
</dbReference>
<gene>
    <name evidence="3" type="primary">LOC115626122</name>
</gene>
<feature type="compositionally biased region" description="Polar residues" evidence="1">
    <location>
        <begin position="70"/>
        <end position="83"/>
    </location>
</feature>